<proteinExistence type="predicted"/>
<comment type="caution">
    <text evidence="1">The sequence shown here is derived from an EMBL/GenBank/DDBJ whole genome shotgun (WGS) entry which is preliminary data.</text>
</comment>
<protein>
    <submittedName>
        <fullName evidence="1">Uncharacterized protein</fullName>
    </submittedName>
</protein>
<dbReference type="AlphaFoldDB" id="A0AAD7IQQ4"/>
<evidence type="ECO:0000313" key="1">
    <source>
        <dbReference type="EMBL" id="KAJ7748511.1"/>
    </source>
</evidence>
<dbReference type="EMBL" id="JARJLG010000089">
    <property type="protein sequence ID" value="KAJ7748511.1"/>
    <property type="molecule type" value="Genomic_DNA"/>
</dbReference>
<gene>
    <name evidence="1" type="ORF">DFH07DRAFT_1035803</name>
</gene>
<accession>A0AAD7IQQ4</accession>
<organism evidence="1 2">
    <name type="scientific">Mycena maculata</name>
    <dbReference type="NCBI Taxonomy" id="230809"/>
    <lineage>
        <taxon>Eukaryota</taxon>
        <taxon>Fungi</taxon>
        <taxon>Dikarya</taxon>
        <taxon>Basidiomycota</taxon>
        <taxon>Agaricomycotina</taxon>
        <taxon>Agaricomycetes</taxon>
        <taxon>Agaricomycetidae</taxon>
        <taxon>Agaricales</taxon>
        <taxon>Marasmiineae</taxon>
        <taxon>Mycenaceae</taxon>
        <taxon>Mycena</taxon>
    </lineage>
</organism>
<evidence type="ECO:0000313" key="2">
    <source>
        <dbReference type="Proteomes" id="UP001215280"/>
    </source>
</evidence>
<reference evidence="1" key="1">
    <citation type="submission" date="2023-03" db="EMBL/GenBank/DDBJ databases">
        <title>Massive genome expansion in bonnet fungi (Mycena s.s.) driven by repeated elements and novel gene families across ecological guilds.</title>
        <authorList>
            <consortium name="Lawrence Berkeley National Laboratory"/>
            <person name="Harder C.B."/>
            <person name="Miyauchi S."/>
            <person name="Viragh M."/>
            <person name="Kuo A."/>
            <person name="Thoen E."/>
            <person name="Andreopoulos B."/>
            <person name="Lu D."/>
            <person name="Skrede I."/>
            <person name="Drula E."/>
            <person name="Henrissat B."/>
            <person name="Morin E."/>
            <person name="Kohler A."/>
            <person name="Barry K."/>
            <person name="LaButti K."/>
            <person name="Morin E."/>
            <person name="Salamov A."/>
            <person name="Lipzen A."/>
            <person name="Mereny Z."/>
            <person name="Hegedus B."/>
            <person name="Baldrian P."/>
            <person name="Stursova M."/>
            <person name="Weitz H."/>
            <person name="Taylor A."/>
            <person name="Grigoriev I.V."/>
            <person name="Nagy L.G."/>
            <person name="Martin F."/>
            <person name="Kauserud H."/>
        </authorList>
    </citation>
    <scope>NUCLEOTIDE SEQUENCE</scope>
    <source>
        <strain evidence="1">CBHHK188m</strain>
    </source>
</reference>
<dbReference type="Proteomes" id="UP001215280">
    <property type="component" value="Unassembled WGS sequence"/>
</dbReference>
<keyword evidence="2" id="KW-1185">Reference proteome</keyword>
<sequence length="746" mass="82399">MLLNSHYLIVPQALNIGPTNSRVKYIQTISLLGMAGGPSGGIHAYSVSLVHSPIMKSCFNGLCHAAPLPECERSQRKWKEQATIAGKYIHATSILQIPNAGELGNIKNRGFAIKIFGRVSLRYQGCPEGLLNSGMPGSLEHSSEEILSISVNTTPFQLGIPLRVRAHAPFEFPIGGFEFEGDDYEFVTELHAAGLADTEVTVQGILDSLTAFLGRAELQVIPVADQKTRIIAVLGPSKLADDTNEWMASDFCLLYHTLGGCSASEKWITSRNLHKHAEEMGKLLHRPSKEPRKVVLDETTPVFYALVQDVHKVFEKSLREAVAQAKANECLIVIVCAHGERVTGSLQLGDRESTMARMRSILCQAKTPTTIITTACYSGLWAVPYRRRNTSTGMVTTFAATTTPNPSYTLPASQSDCIVGGKFVSREEQFAQPVNDPEGDSARTLPALCPEDRAEKIIDLLTFRSITAASAAQEKFSDFAGAVRKNLLQARHPSSALHLASSDMNSSANTMLGLQDQVALLYRLSALKELPRLANYATLPLAVQQLEPRVLTGGADVGLVKNRGEEYFRRYCRPFDPDLTAPRDLRIAMAWRKVERLGDEARSQLLSELNVRIELDDGANRLATYIAFFGRRRTVKDSPSIRDWDEDKYSMANMANLGLFFLKLQTRFRPDWRKILGCVSGGPVYDRPAAFLACVAYDHGYTTAEGVKLVVDSYFRLHQSPSLSPACIRQSMNKSKLSRKAYHYPQ</sequence>
<name>A0AAD7IQQ4_9AGAR</name>